<dbReference type="Proteomes" id="UP000243006">
    <property type="component" value="Unassembled WGS sequence"/>
</dbReference>
<accession>A0A1Y3EIW0</accession>
<organism evidence="1 2">
    <name type="scientific">Trichinella nativa</name>
    <dbReference type="NCBI Taxonomy" id="6335"/>
    <lineage>
        <taxon>Eukaryota</taxon>
        <taxon>Metazoa</taxon>
        <taxon>Ecdysozoa</taxon>
        <taxon>Nematoda</taxon>
        <taxon>Enoplea</taxon>
        <taxon>Dorylaimia</taxon>
        <taxon>Trichinellida</taxon>
        <taxon>Trichinellidae</taxon>
        <taxon>Trichinella</taxon>
    </lineage>
</organism>
<gene>
    <name evidence="1" type="ORF">D917_09554</name>
</gene>
<protein>
    <submittedName>
        <fullName evidence="1">Uncharacterized protein</fullName>
    </submittedName>
</protein>
<dbReference type="AlphaFoldDB" id="A0A1Y3EIW0"/>
<evidence type="ECO:0000313" key="1">
    <source>
        <dbReference type="EMBL" id="OUC43747.1"/>
    </source>
</evidence>
<name>A0A1Y3EIW0_9BILA</name>
<sequence length="188" mass="21769">MMHQLQTTVGNRNFCKNKTTFISRTKEFVGIVNCKMELKFVTLSVTQMNSKFALPLFFRQLVDVESLLLIIQLQANKWSEKKTSAVKAGRCCFACNRFQAENSARLKYTNENLCPMHSVMQIRNMDVAQQNTTNELLLLPTHFHTFELKHVEFYEHYGVKMNSSSSYCCAIFFPLAYFGPETKNHNLT</sequence>
<reference evidence="1 2" key="1">
    <citation type="submission" date="2015-04" db="EMBL/GenBank/DDBJ databases">
        <title>Draft genome of the roundworm Trichinella nativa.</title>
        <authorList>
            <person name="Mitreva M."/>
        </authorList>
    </citation>
    <scope>NUCLEOTIDE SEQUENCE [LARGE SCALE GENOMIC DNA]</scope>
    <source>
        <strain evidence="1 2">ISS45</strain>
    </source>
</reference>
<evidence type="ECO:0000313" key="2">
    <source>
        <dbReference type="Proteomes" id="UP000243006"/>
    </source>
</evidence>
<dbReference type="EMBL" id="LVZM01014288">
    <property type="protein sequence ID" value="OUC43747.1"/>
    <property type="molecule type" value="Genomic_DNA"/>
</dbReference>
<comment type="caution">
    <text evidence="1">The sequence shown here is derived from an EMBL/GenBank/DDBJ whole genome shotgun (WGS) entry which is preliminary data.</text>
</comment>
<proteinExistence type="predicted"/>